<dbReference type="GO" id="GO:0005737">
    <property type="term" value="C:cytoplasm"/>
    <property type="evidence" value="ECO:0007669"/>
    <property type="project" value="TreeGrafter"/>
</dbReference>
<dbReference type="PANTHER" id="PTHR28110:SF1">
    <property type="entry name" value="TRANSMEMBRANE PROTEIN"/>
    <property type="match status" value="1"/>
</dbReference>
<evidence type="ECO:0000313" key="2">
    <source>
        <dbReference type="EMBL" id="KIJ38268.1"/>
    </source>
</evidence>
<sequence length="360" mass="40478">MLPAPVHARTRPPRNRLGLRIYPNVNNRSHGGHLGLLEHARFGLLARSKATIFLLSCVLAISVLFNLYLYTQGPLIDVQYKAVPSYFSYPKNLGIFLPSNPSKDEQRGIPPASINASHLIVVPGHAIWTGSDLEDVYDEDNWILEPYQKGHDGRSVKVFVEHIKAGVDLVLKDSDSLLIFTGGHTRPSTPSSEGSSYHHLAQTLSLLPPSFNRATTESFALDSYQNLLFSIARFREVVGRYPANISVIGYGMKQRRFEELHRKAVGWKAENFHYVAIDEKGDTTAQYAGELQNGYAPFSTDLYGCHDFLLQKRLKRNPSRRFHPYHISAPEMGGLFDWCPGSEVDESEWGRVFQGNLPWG</sequence>
<dbReference type="EMBL" id="KN837162">
    <property type="protein sequence ID" value="KIJ38268.1"/>
    <property type="molecule type" value="Genomic_DNA"/>
</dbReference>
<dbReference type="AlphaFoldDB" id="A0A0C9U5K2"/>
<proteinExistence type="predicted"/>
<evidence type="ECO:0000313" key="3">
    <source>
        <dbReference type="Proteomes" id="UP000054279"/>
    </source>
</evidence>
<keyword evidence="1" id="KW-0472">Membrane</keyword>
<dbReference type="OrthoDB" id="4347at2759"/>
<protein>
    <submittedName>
        <fullName evidence="2">Uncharacterized protein</fullName>
    </submittedName>
</protein>
<keyword evidence="3" id="KW-1185">Reference proteome</keyword>
<keyword evidence="1" id="KW-1133">Transmembrane helix</keyword>
<accession>A0A0C9U5K2</accession>
<feature type="transmembrane region" description="Helical" evidence="1">
    <location>
        <begin position="50"/>
        <end position="70"/>
    </location>
</feature>
<dbReference type="InterPro" id="IPR055323">
    <property type="entry name" value="C57A10.07/YOR238W"/>
</dbReference>
<organism evidence="2 3">
    <name type="scientific">Sphaerobolus stellatus (strain SS14)</name>
    <dbReference type="NCBI Taxonomy" id="990650"/>
    <lineage>
        <taxon>Eukaryota</taxon>
        <taxon>Fungi</taxon>
        <taxon>Dikarya</taxon>
        <taxon>Basidiomycota</taxon>
        <taxon>Agaricomycotina</taxon>
        <taxon>Agaricomycetes</taxon>
        <taxon>Phallomycetidae</taxon>
        <taxon>Geastrales</taxon>
        <taxon>Sphaerobolaceae</taxon>
        <taxon>Sphaerobolus</taxon>
    </lineage>
</organism>
<dbReference type="PANTHER" id="PTHR28110">
    <property type="entry name" value="TRANSMEMBRANE PROTEIN"/>
    <property type="match status" value="1"/>
</dbReference>
<keyword evidence="1" id="KW-0812">Transmembrane</keyword>
<dbReference type="Proteomes" id="UP000054279">
    <property type="component" value="Unassembled WGS sequence"/>
</dbReference>
<name>A0A0C9U5K2_SPHS4</name>
<evidence type="ECO:0000256" key="1">
    <source>
        <dbReference type="SAM" id="Phobius"/>
    </source>
</evidence>
<dbReference type="HOGENOM" id="CLU_048479_0_2_1"/>
<gene>
    <name evidence="2" type="ORF">M422DRAFT_231350</name>
</gene>
<reference evidence="2 3" key="1">
    <citation type="submission" date="2014-06" db="EMBL/GenBank/DDBJ databases">
        <title>Evolutionary Origins and Diversification of the Mycorrhizal Mutualists.</title>
        <authorList>
            <consortium name="DOE Joint Genome Institute"/>
            <consortium name="Mycorrhizal Genomics Consortium"/>
            <person name="Kohler A."/>
            <person name="Kuo A."/>
            <person name="Nagy L.G."/>
            <person name="Floudas D."/>
            <person name="Copeland A."/>
            <person name="Barry K.W."/>
            <person name="Cichocki N."/>
            <person name="Veneault-Fourrey C."/>
            <person name="LaButti K."/>
            <person name="Lindquist E.A."/>
            <person name="Lipzen A."/>
            <person name="Lundell T."/>
            <person name="Morin E."/>
            <person name="Murat C."/>
            <person name="Riley R."/>
            <person name="Ohm R."/>
            <person name="Sun H."/>
            <person name="Tunlid A."/>
            <person name="Henrissat B."/>
            <person name="Grigoriev I.V."/>
            <person name="Hibbett D.S."/>
            <person name="Martin F."/>
        </authorList>
    </citation>
    <scope>NUCLEOTIDE SEQUENCE [LARGE SCALE GENOMIC DNA]</scope>
    <source>
        <strain evidence="2 3">SS14</strain>
    </source>
</reference>